<dbReference type="RefSeq" id="WP_189706944.1">
    <property type="nucleotide sequence ID" value="NZ_BMSA01000001.1"/>
</dbReference>
<sequence length="138" mass="15146">MLDQLVAAAGAALVAAMATDTWERSRGAVVSLWQRAHPERAETIEAELAEVRDEVLSARGTADEETEQALVADWQRRLRRLVRDDPRLADELRRVLDEALIPALPPAAQDRVAQISIKATTSGHGRTTILGQGTQHNH</sequence>
<dbReference type="EMBL" id="BMSA01000001">
    <property type="protein sequence ID" value="GGT31895.1"/>
    <property type="molecule type" value="Genomic_DNA"/>
</dbReference>
<organism evidence="1 2">
    <name type="scientific">Streptomyces phaeofaciens</name>
    <dbReference type="NCBI Taxonomy" id="68254"/>
    <lineage>
        <taxon>Bacteria</taxon>
        <taxon>Bacillati</taxon>
        <taxon>Actinomycetota</taxon>
        <taxon>Actinomycetes</taxon>
        <taxon>Kitasatosporales</taxon>
        <taxon>Streptomycetaceae</taxon>
        <taxon>Streptomyces</taxon>
    </lineage>
</organism>
<reference evidence="1" key="2">
    <citation type="submission" date="2020-09" db="EMBL/GenBank/DDBJ databases">
        <authorList>
            <person name="Sun Q."/>
            <person name="Ohkuma M."/>
        </authorList>
    </citation>
    <scope>NUCLEOTIDE SEQUENCE</scope>
    <source>
        <strain evidence="1">JCM 4125</strain>
    </source>
</reference>
<protein>
    <submittedName>
        <fullName evidence="1">Uncharacterized protein</fullName>
    </submittedName>
</protein>
<keyword evidence="2" id="KW-1185">Reference proteome</keyword>
<reference evidence="1" key="1">
    <citation type="journal article" date="2014" name="Int. J. Syst. Evol. Microbiol.">
        <title>Complete genome sequence of Corynebacterium casei LMG S-19264T (=DSM 44701T), isolated from a smear-ripened cheese.</title>
        <authorList>
            <consortium name="US DOE Joint Genome Institute (JGI-PGF)"/>
            <person name="Walter F."/>
            <person name="Albersmeier A."/>
            <person name="Kalinowski J."/>
            <person name="Ruckert C."/>
        </authorList>
    </citation>
    <scope>NUCLEOTIDE SEQUENCE</scope>
    <source>
        <strain evidence="1">JCM 4125</strain>
    </source>
</reference>
<evidence type="ECO:0000313" key="1">
    <source>
        <dbReference type="EMBL" id="GGT31895.1"/>
    </source>
</evidence>
<comment type="caution">
    <text evidence="1">The sequence shown here is derived from an EMBL/GenBank/DDBJ whole genome shotgun (WGS) entry which is preliminary data.</text>
</comment>
<proteinExistence type="predicted"/>
<gene>
    <name evidence="1" type="ORF">GCM10010226_05070</name>
</gene>
<accession>A0A918H1B3</accession>
<dbReference type="Proteomes" id="UP000646776">
    <property type="component" value="Unassembled WGS sequence"/>
</dbReference>
<name>A0A918H1B3_9ACTN</name>
<dbReference type="AlphaFoldDB" id="A0A918H1B3"/>
<evidence type="ECO:0000313" key="2">
    <source>
        <dbReference type="Proteomes" id="UP000646776"/>
    </source>
</evidence>